<evidence type="ECO:0000256" key="5">
    <source>
        <dbReference type="ARBA" id="ARBA00022825"/>
    </source>
</evidence>
<keyword evidence="4" id="KW-0378">Hydrolase</keyword>
<feature type="domain" description="LD-carboxypeptidase C-terminal" evidence="8">
    <location>
        <begin position="203"/>
        <end position="317"/>
    </location>
</feature>
<dbReference type="InterPro" id="IPR027461">
    <property type="entry name" value="Carboxypeptidase_A_C_sf"/>
</dbReference>
<evidence type="ECO:0000256" key="6">
    <source>
        <dbReference type="PIRSR" id="PIRSR028757-1"/>
    </source>
</evidence>
<reference evidence="9 10" key="1">
    <citation type="submission" date="2018-06" db="EMBL/GenBank/DDBJ databases">
        <title>Freshwater and sediment microbial communities from various areas in North America, analyzing microbe dynamics in response to fracking.</title>
        <authorList>
            <person name="Lamendella R."/>
        </authorList>
    </citation>
    <scope>NUCLEOTIDE SEQUENCE [LARGE SCALE GENOMIC DNA]</scope>
    <source>
        <strain evidence="9 10">97B</strain>
    </source>
</reference>
<dbReference type="PIRSF" id="PIRSF028757">
    <property type="entry name" value="LD-carboxypeptidase"/>
    <property type="match status" value="1"/>
</dbReference>
<accession>A0A366EBH6</accession>
<dbReference type="InterPro" id="IPR029062">
    <property type="entry name" value="Class_I_gatase-like"/>
</dbReference>
<dbReference type="AlphaFoldDB" id="A0A366EBH6"/>
<dbReference type="Pfam" id="PF02016">
    <property type="entry name" value="Peptidase_S66"/>
    <property type="match status" value="1"/>
</dbReference>
<protein>
    <submittedName>
        <fullName evidence="9">Muramoyltetrapeptide carboxypeptidase</fullName>
    </submittedName>
</protein>
<keyword evidence="5" id="KW-0720">Serine protease</keyword>
<evidence type="ECO:0000259" key="7">
    <source>
        <dbReference type="Pfam" id="PF02016"/>
    </source>
</evidence>
<evidence type="ECO:0000256" key="2">
    <source>
        <dbReference type="ARBA" id="ARBA00022645"/>
    </source>
</evidence>
<sequence length="334" mass="37164">MTIPNRLKIGDTIGICSPSSPVAAHCPKRLKRGIEELKKLGFNVKVAPNTLKIEEYMAGTIEERVEDLHSLFGDKDVKAIITTIGGTCSHQLLDYLDFTLIQKNPKIFLGYSDITALHMAIYQKTGLTTYLGPAVLPQFGEYGGVQSYTKEHFFQSLVKGERVDYSASPSYVMEHLWWDEEDNRLREQVENKGPSVVKEGRAEGKIIAANMGTMLLLAGTEYLPDLDGAILCIEDDPDETPSSIDRYLTQLGHMGVYSKINGLVVGRFHDHVSFKENQLAGILSRVTEGYKIPVVTDLDFGHTDPMFILPNGIRAELKVHGNQIDFHLVEKPAT</sequence>
<keyword evidence="2 9" id="KW-0121">Carboxypeptidase</keyword>
<feature type="active site" description="Charge relay system" evidence="6">
    <location>
        <position position="234"/>
    </location>
</feature>
<organism evidence="9 10">
    <name type="scientific">Rossellomorea aquimaris</name>
    <dbReference type="NCBI Taxonomy" id="189382"/>
    <lineage>
        <taxon>Bacteria</taxon>
        <taxon>Bacillati</taxon>
        <taxon>Bacillota</taxon>
        <taxon>Bacilli</taxon>
        <taxon>Bacillales</taxon>
        <taxon>Bacillaceae</taxon>
        <taxon>Rossellomorea</taxon>
    </lineage>
</organism>
<dbReference type="InterPro" id="IPR040449">
    <property type="entry name" value="Peptidase_S66_N"/>
</dbReference>
<keyword evidence="3" id="KW-0645">Protease</keyword>
<comment type="similarity">
    <text evidence="1">Belongs to the peptidase S66 family.</text>
</comment>
<dbReference type="GO" id="GO:0006508">
    <property type="term" value="P:proteolysis"/>
    <property type="evidence" value="ECO:0007669"/>
    <property type="project" value="UniProtKB-KW"/>
</dbReference>
<evidence type="ECO:0000313" key="10">
    <source>
        <dbReference type="Proteomes" id="UP000252118"/>
    </source>
</evidence>
<dbReference type="GO" id="GO:0004180">
    <property type="term" value="F:carboxypeptidase activity"/>
    <property type="evidence" value="ECO:0007669"/>
    <property type="project" value="UniProtKB-KW"/>
</dbReference>
<evidence type="ECO:0000256" key="4">
    <source>
        <dbReference type="ARBA" id="ARBA00022801"/>
    </source>
</evidence>
<dbReference type="Gene3D" id="3.40.50.10740">
    <property type="entry name" value="Class I glutamine amidotransferase-like"/>
    <property type="match status" value="1"/>
</dbReference>
<dbReference type="EMBL" id="QNRJ01000030">
    <property type="protein sequence ID" value="RBO99677.1"/>
    <property type="molecule type" value="Genomic_DNA"/>
</dbReference>
<feature type="active site" description="Charge relay system" evidence="6">
    <location>
        <position position="302"/>
    </location>
</feature>
<dbReference type="PANTHER" id="PTHR30237">
    <property type="entry name" value="MURAMOYLTETRAPEPTIDE CARBOXYPEPTIDASE"/>
    <property type="match status" value="1"/>
</dbReference>
<dbReference type="InterPro" id="IPR040921">
    <property type="entry name" value="Peptidase_S66C"/>
</dbReference>
<dbReference type="Proteomes" id="UP000252118">
    <property type="component" value="Unassembled WGS sequence"/>
</dbReference>
<evidence type="ECO:0000256" key="1">
    <source>
        <dbReference type="ARBA" id="ARBA00010233"/>
    </source>
</evidence>
<gene>
    <name evidence="9" type="ORF">DET59_13035</name>
</gene>
<proteinExistence type="inferred from homology"/>
<dbReference type="Pfam" id="PF17676">
    <property type="entry name" value="Peptidase_S66C"/>
    <property type="match status" value="1"/>
</dbReference>
<dbReference type="CDD" id="cd07062">
    <property type="entry name" value="Peptidase_S66_mccF_like"/>
    <property type="match status" value="1"/>
</dbReference>
<dbReference type="InterPro" id="IPR027478">
    <property type="entry name" value="LdcA_N"/>
</dbReference>
<dbReference type="SUPFAM" id="SSF52317">
    <property type="entry name" value="Class I glutamine amidotransferase-like"/>
    <property type="match status" value="1"/>
</dbReference>
<dbReference type="GO" id="GO:0008236">
    <property type="term" value="F:serine-type peptidase activity"/>
    <property type="evidence" value="ECO:0007669"/>
    <property type="project" value="UniProtKB-KW"/>
</dbReference>
<dbReference type="SUPFAM" id="SSF141986">
    <property type="entry name" value="LD-carboxypeptidase A C-terminal domain-like"/>
    <property type="match status" value="1"/>
</dbReference>
<dbReference type="OrthoDB" id="9807329at2"/>
<dbReference type="RefSeq" id="WP_113971413.1">
    <property type="nucleotide sequence ID" value="NZ_QNRJ01000030.1"/>
</dbReference>
<evidence type="ECO:0000313" key="9">
    <source>
        <dbReference type="EMBL" id="RBO99677.1"/>
    </source>
</evidence>
<evidence type="ECO:0000256" key="3">
    <source>
        <dbReference type="ARBA" id="ARBA00022670"/>
    </source>
</evidence>
<evidence type="ECO:0000259" key="8">
    <source>
        <dbReference type="Pfam" id="PF17676"/>
    </source>
</evidence>
<feature type="domain" description="LD-carboxypeptidase N-terminal" evidence="7">
    <location>
        <begin position="13"/>
        <end position="132"/>
    </location>
</feature>
<feature type="active site" description="Nucleophile" evidence="6">
    <location>
        <position position="112"/>
    </location>
</feature>
<comment type="caution">
    <text evidence="9">The sequence shown here is derived from an EMBL/GenBank/DDBJ whole genome shotgun (WGS) entry which is preliminary data.</text>
</comment>
<dbReference type="PANTHER" id="PTHR30237:SF2">
    <property type="entry name" value="MUREIN TETRAPEPTIDE CARBOXYPEPTIDASE"/>
    <property type="match status" value="1"/>
</dbReference>
<dbReference type="Gene3D" id="3.50.30.60">
    <property type="entry name" value="LD-carboxypeptidase A C-terminal domain-like"/>
    <property type="match status" value="1"/>
</dbReference>
<dbReference type="InterPro" id="IPR003507">
    <property type="entry name" value="S66_fam"/>
</dbReference>
<name>A0A366EBH6_9BACI</name>